<keyword evidence="3" id="KW-1185">Reference proteome</keyword>
<organism evidence="2 3">
    <name type="scientific">Paratrimastix pyriformis</name>
    <dbReference type="NCBI Taxonomy" id="342808"/>
    <lineage>
        <taxon>Eukaryota</taxon>
        <taxon>Metamonada</taxon>
        <taxon>Preaxostyla</taxon>
        <taxon>Paratrimastigidae</taxon>
        <taxon>Paratrimastix</taxon>
    </lineage>
</organism>
<reference evidence="2" key="1">
    <citation type="journal article" date="2022" name="bioRxiv">
        <title>Genomics of Preaxostyla Flagellates Illuminates Evolutionary Transitions and the Path Towards Mitochondrial Loss.</title>
        <authorList>
            <person name="Novak L.V.F."/>
            <person name="Treitli S.C."/>
            <person name="Pyrih J."/>
            <person name="Halakuc P."/>
            <person name="Pipaliya S.V."/>
            <person name="Vacek V."/>
            <person name="Brzon O."/>
            <person name="Soukal P."/>
            <person name="Eme L."/>
            <person name="Dacks J.B."/>
            <person name="Karnkowska A."/>
            <person name="Elias M."/>
            <person name="Hampl V."/>
        </authorList>
    </citation>
    <scope>NUCLEOTIDE SEQUENCE</scope>
    <source>
        <strain evidence="2">RCP-MX</strain>
    </source>
</reference>
<dbReference type="EMBL" id="JAPMOS010000016">
    <property type="protein sequence ID" value="KAJ4459868.1"/>
    <property type="molecule type" value="Genomic_DNA"/>
</dbReference>
<dbReference type="Proteomes" id="UP001141327">
    <property type="component" value="Unassembled WGS sequence"/>
</dbReference>
<comment type="caution">
    <text evidence="2">The sequence shown here is derived from an EMBL/GenBank/DDBJ whole genome shotgun (WGS) entry which is preliminary data.</text>
</comment>
<evidence type="ECO:0000313" key="3">
    <source>
        <dbReference type="Proteomes" id="UP001141327"/>
    </source>
</evidence>
<proteinExistence type="predicted"/>
<protein>
    <submittedName>
        <fullName evidence="2">Uncharacterized protein</fullName>
    </submittedName>
</protein>
<name>A0ABQ8UKY5_9EUKA</name>
<accession>A0ABQ8UKY5</accession>
<feature type="region of interest" description="Disordered" evidence="1">
    <location>
        <begin position="144"/>
        <end position="169"/>
    </location>
</feature>
<evidence type="ECO:0000256" key="1">
    <source>
        <dbReference type="SAM" id="MobiDB-lite"/>
    </source>
</evidence>
<evidence type="ECO:0000313" key="2">
    <source>
        <dbReference type="EMBL" id="KAJ4459868.1"/>
    </source>
</evidence>
<gene>
    <name evidence="2" type="ORF">PAPYR_3920</name>
</gene>
<sequence length="488" mass="50363">MPPAMVGALLPLAEDWAGRPCGLVDVLLGCALATQSTGDGSDGGPPFAPGPAFPPSCGLATHRHSRAVTSASAAGLGAVAPMLTSVDSPLTYAALSLLTTLALQSAPIASHALHHGLLFASLVPHLAVSGLGVPEFAEYLLGAQQPGSRTPTSTTPSPPATPRSPFQDPAGPAPLSLSFSLAMPAPPARPRLLSDGLPAGQLSAALQLRRSSVQLVGALARCGEDPRPVVRDLLQPLVDLVLEGVVLQSPEIPVGPQGAPEGAALVEVAVLGAALMRNPLPTGEAAGPHADAQSPQVGLPACAPRSPELIFIRLHLPSCPPHHRTRHQMPPVLGVPQCRQAYVDAVRLAEDLVATASLQHPDGLEWLLEGPFRLALLGRALKLERGTPTADALLALLERAMERHPEAARPQLVACRLVPTLVQLARDRNSDSALLSRLLRLASAVMAPQGGEFCEPSMADALKNILEGVDSLVSPRAATASGTQSLPT</sequence>